<dbReference type="InterPro" id="IPR035906">
    <property type="entry name" value="MetI-like_sf"/>
</dbReference>
<evidence type="ECO:0000256" key="2">
    <source>
        <dbReference type="ARBA" id="ARBA00022448"/>
    </source>
</evidence>
<sequence length="285" mass="30508">MKLVGDLLKRFTRMLAIVLLVVIGSTVLVRFAPGYFSDVREMDPRYARSARAELSVESARSNAIIPLLSAEVGGWLRGNAGISRQYDVPVLDLILPRLAVTGSLMLRSIALAWTLALCASLLSSAGPHPSLLWQMPATLLLAIPTAAMATMCLLAGSGGPVLVMSLLLAARDFKFLDRILRKTWLDPHLLYARTQGIGVTRLIRAHILPSIASQLSALATLSIVTALGALAPVEVIFNVPGVGQLAWSAALNRDLPVLLTVTMLMALAVTFAGVISDRPAEWKNA</sequence>
<protein>
    <submittedName>
        <fullName evidence="9">Peptide/nickel transport system permease protein</fullName>
    </submittedName>
</protein>
<evidence type="ECO:0000313" key="10">
    <source>
        <dbReference type="Proteomes" id="UP000538666"/>
    </source>
</evidence>
<feature type="transmembrane region" description="Helical" evidence="7">
    <location>
        <begin position="146"/>
        <end position="170"/>
    </location>
</feature>
<dbReference type="OrthoDB" id="118669at2"/>
<accession>A0A841JML8</accession>
<feature type="transmembrane region" description="Helical" evidence="7">
    <location>
        <begin position="104"/>
        <end position="126"/>
    </location>
</feature>
<evidence type="ECO:0000256" key="6">
    <source>
        <dbReference type="ARBA" id="ARBA00023136"/>
    </source>
</evidence>
<evidence type="ECO:0000256" key="1">
    <source>
        <dbReference type="ARBA" id="ARBA00004651"/>
    </source>
</evidence>
<name>A0A841JML8_9BACT</name>
<dbReference type="Pfam" id="PF00528">
    <property type="entry name" value="BPD_transp_1"/>
    <property type="match status" value="1"/>
</dbReference>
<dbReference type="InterPro" id="IPR000515">
    <property type="entry name" value="MetI-like"/>
</dbReference>
<keyword evidence="2 7" id="KW-0813">Transport</keyword>
<comment type="subcellular location">
    <subcellularLocation>
        <location evidence="1 7">Cell membrane</location>
        <topology evidence="1 7">Multi-pass membrane protein</topology>
    </subcellularLocation>
</comment>
<feature type="transmembrane region" description="Helical" evidence="7">
    <location>
        <begin position="12"/>
        <end position="32"/>
    </location>
</feature>
<evidence type="ECO:0000256" key="3">
    <source>
        <dbReference type="ARBA" id="ARBA00022475"/>
    </source>
</evidence>
<evidence type="ECO:0000256" key="4">
    <source>
        <dbReference type="ARBA" id="ARBA00022692"/>
    </source>
</evidence>
<evidence type="ECO:0000313" key="9">
    <source>
        <dbReference type="EMBL" id="MBB6142622.1"/>
    </source>
</evidence>
<comment type="caution">
    <text evidence="9">The sequence shown here is derived from an EMBL/GenBank/DDBJ whole genome shotgun (WGS) entry which is preliminary data.</text>
</comment>
<keyword evidence="5 7" id="KW-1133">Transmembrane helix</keyword>
<feature type="transmembrane region" description="Helical" evidence="7">
    <location>
        <begin position="215"/>
        <end position="237"/>
    </location>
</feature>
<dbReference type="SUPFAM" id="SSF161098">
    <property type="entry name" value="MetI-like"/>
    <property type="match status" value="1"/>
</dbReference>
<dbReference type="PANTHER" id="PTHR30465">
    <property type="entry name" value="INNER MEMBRANE ABC TRANSPORTER"/>
    <property type="match status" value="1"/>
</dbReference>
<dbReference type="PANTHER" id="PTHR30465:SF0">
    <property type="entry name" value="OLIGOPEPTIDE TRANSPORT SYSTEM PERMEASE PROTEIN APPB"/>
    <property type="match status" value="1"/>
</dbReference>
<dbReference type="RefSeq" id="WP_050057824.1">
    <property type="nucleotide sequence ID" value="NZ_JACHEK010000001.1"/>
</dbReference>
<organism evidence="9 10">
    <name type="scientific">Silvibacterium bohemicum</name>
    <dbReference type="NCBI Taxonomy" id="1577686"/>
    <lineage>
        <taxon>Bacteria</taxon>
        <taxon>Pseudomonadati</taxon>
        <taxon>Acidobacteriota</taxon>
        <taxon>Terriglobia</taxon>
        <taxon>Terriglobales</taxon>
        <taxon>Acidobacteriaceae</taxon>
        <taxon>Silvibacterium</taxon>
    </lineage>
</organism>
<dbReference type="AlphaFoldDB" id="A0A841JML8"/>
<keyword evidence="10" id="KW-1185">Reference proteome</keyword>
<comment type="similarity">
    <text evidence="7">Belongs to the binding-protein-dependent transport system permease family.</text>
</comment>
<feature type="domain" description="ABC transmembrane type-1" evidence="8">
    <location>
        <begin position="98"/>
        <end position="276"/>
    </location>
</feature>
<feature type="transmembrane region" description="Helical" evidence="7">
    <location>
        <begin position="257"/>
        <end position="275"/>
    </location>
</feature>
<proteinExistence type="inferred from homology"/>
<dbReference type="PROSITE" id="PS50928">
    <property type="entry name" value="ABC_TM1"/>
    <property type="match status" value="1"/>
</dbReference>
<evidence type="ECO:0000259" key="8">
    <source>
        <dbReference type="PROSITE" id="PS50928"/>
    </source>
</evidence>
<dbReference type="EMBL" id="JACHEK010000001">
    <property type="protein sequence ID" value="MBB6142622.1"/>
    <property type="molecule type" value="Genomic_DNA"/>
</dbReference>
<dbReference type="GO" id="GO:0055085">
    <property type="term" value="P:transmembrane transport"/>
    <property type="evidence" value="ECO:0007669"/>
    <property type="project" value="InterPro"/>
</dbReference>
<evidence type="ECO:0000256" key="5">
    <source>
        <dbReference type="ARBA" id="ARBA00022989"/>
    </source>
</evidence>
<dbReference type="GO" id="GO:0005886">
    <property type="term" value="C:plasma membrane"/>
    <property type="evidence" value="ECO:0007669"/>
    <property type="project" value="UniProtKB-SubCell"/>
</dbReference>
<keyword evidence="6 7" id="KW-0472">Membrane</keyword>
<keyword evidence="3" id="KW-1003">Cell membrane</keyword>
<reference evidence="9 10" key="1">
    <citation type="submission" date="2020-08" db="EMBL/GenBank/DDBJ databases">
        <title>Genomic Encyclopedia of Type Strains, Phase IV (KMG-IV): sequencing the most valuable type-strain genomes for metagenomic binning, comparative biology and taxonomic classification.</title>
        <authorList>
            <person name="Goeker M."/>
        </authorList>
    </citation>
    <scope>NUCLEOTIDE SEQUENCE [LARGE SCALE GENOMIC DNA]</scope>
    <source>
        <strain evidence="9 10">DSM 103733</strain>
    </source>
</reference>
<keyword evidence="4 7" id="KW-0812">Transmembrane</keyword>
<gene>
    <name evidence="9" type="ORF">HNQ77_000560</name>
</gene>
<dbReference type="Proteomes" id="UP000538666">
    <property type="component" value="Unassembled WGS sequence"/>
</dbReference>
<evidence type="ECO:0000256" key="7">
    <source>
        <dbReference type="RuleBase" id="RU363032"/>
    </source>
</evidence>